<accession>A0ABS0I249</accession>
<evidence type="ECO:0000313" key="1">
    <source>
        <dbReference type="EMBL" id="MBF9220649.1"/>
    </source>
</evidence>
<sequence>MKTFAFEDAAAGQFANEGFAVLPGLYSVGQVAALLRCIEQAPASGPNFRRSQEVFAIRNLLGEVP</sequence>
<keyword evidence="2" id="KW-1185">Reference proteome</keyword>
<protein>
    <submittedName>
        <fullName evidence="1">Uncharacterized protein</fullName>
    </submittedName>
</protein>
<dbReference type="EMBL" id="JADQDM010000002">
    <property type="protein sequence ID" value="MBF9220649.1"/>
    <property type="molecule type" value="Genomic_DNA"/>
</dbReference>
<name>A0ABS0I249_9BACT</name>
<reference evidence="1 2" key="1">
    <citation type="submission" date="2020-11" db="EMBL/GenBank/DDBJ databases">
        <authorList>
            <person name="Kim M.K."/>
        </authorList>
    </citation>
    <scope>NUCLEOTIDE SEQUENCE [LARGE SCALE GENOMIC DNA]</scope>
    <source>
        <strain evidence="1 2">BT662</strain>
    </source>
</reference>
<gene>
    <name evidence="1" type="ORF">I2H31_05985</name>
</gene>
<organism evidence="1 2">
    <name type="scientific">Hymenobacter ruricola</name>
    <dbReference type="NCBI Taxonomy" id="2791023"/>
    <lineage>
        <taxon>Bacteria</taxon>
        <taxon>Pseudomonadati</taxon>
        <taxon>Bacteroidota</taxon>
        <taxon>Cytophagia</taxon>
        <taxon>Cytophagales</taxon>
        <taxon>Hymenobacteraceae</taxon>
        <taxon>Hymenobacter</taxon>
    </lineage>
</organism>
<dbReference type="RefSeq" id="WP_196292089.1">
    <property type="nucleotide sequence ID" value="NZ_JADQDM010000002.1"/>
</dbReference>
<evidence type="ECO:0000313" key="2">
    <source>
        <dbReference type="Proteomes" id="UP000618931"/>
    </source>
</evidence>
<proteinExistence type="predicted"/>
<comment type="caution">
    <text evidence="1">The sequence shown here is derived from an EMBL/GenBank/DDBJ whole genome shotgun (WGS) entry which is preliminary data.</text>
</comment>
<dbReference type="Proteomes" id="UP000618931">
    <property type="component" value="Unassembled WGS sequence"/>
</dbReference>